<protein>
    <submittedName>
        <fullName evidence="1">Uncharacterized protein</fullName>
    </submittedName>
</protein>
<feature type="non-terminal residue" evidence="1">
    <location>
        <position position="120"/>
    </location>
</feature>
<evidence type="ECO:0000313" key="1">
    <source>
        <dbReference type="EMBL" id="KAF4729104.1"/>
    </source>
</evidence>
<dbReference type="AlphaFoldDB" id="A0A7J6S827"/>
<sequence length="120" mass="14094">TCGSTEFRESADWGFLICAVCGEASSQRIEEEEFDETEQRGVIRRMNISNLTKKDPNRRRLRKEETSVVHKRTEELRSQEELVYCFQLCLKRVAKEACEALKLGEPARRRVLDNTRDAWR</sequence>
<accession>A0A7J6S827</accession>
<dbReference type="EMBL" id="JABANM010016634">
    <property type="protein sequence ID" value="KAF4729104.1"/>
    <property type="molecule type" value="Genomic_DNA"/>
</dbReference>
<reference evidence="1 2" key="1">
    <citation type="submission" date="2020-04" db="EMBL/GenBank/DDBJ databases">
        <title>Perkinsus olseni comparative genomics.</title>
        <authorList>
            <person name="Bogema D.R."/>
        </authorList>
    </citation>
    <scope>NUCLEOTIDE SEQUENCE [LARGE SCALE GENOMIC DNA]</scope>
    <source>
        <strain evidence="1">ATCC PRA-205</strain>
    </source>
</reference>
<name>A0A7J6S827_PEROL</name>
<evidence type="ECO:0000313" key="2">
    <source>
        <dbReference type="Proteomes" id="UP000574390"/>
    </source>
</evidence>
<organism evidence="1 2">
    <name type="scientific">Perkinsus olseni</name>
    <name type="common">Perkinsus atlanticus</name>
    <dbReference type="NCBI Taxonomy" id="32597"/>
    <lineage>
        <taxon>Eukaryota</taxon>
        <taxon>Sar</taxon>
        <taxon>Alveolata</taxon>
        <taxon>Perkinsozoa</taxon>
        <taxon>Perkinsea</taxon>
        <taxon>Perkinsida</taxon>
        <taxon>Perkinsidae</taxon>
        <taxon>Perkinsus</taxon>
    </lineage>
</organism>
<feature type="non-terminal residue" evidence="1">
    <location>
        <position position="1"/>
    </location>
</feature>
<proteinExistence type="predicted"/>
<comment type="caution">
    <text evidence="1">The sequence shown here is derived from an EMBL/GenBank/DDBJ whole genome shotgun (WGS) entry which is preliminary data.</text>
</comment>
<dbReference type="Proteomes" id="UP000574390">
    <property type="component" value="Unassembled WGS sequence"/>
</dbReference>
<gene>
    <name evidence="1" type="ORF">FOZ62_021514</name>
</gene>